<evidence type="ECO:0000313" key="2">
    <source>
        <dbReference type="Proteomes" id="UP001055879"/>
    </source>
</evidence>
<evidence type="ECO:0000313" key="1">
    <source>
        <dbReference type="EMBL" id="KAI3673841.1"/>
    </source>
</evidence>
<comment type="caution">
    <text evidence="1">The sequence shown here is derived from an EMBL/GenBank/DDBJ whole genome shotgun (WGS) entry which is preliminary data.</text>
</comment>
<keyword evidence="2" id="KW-1185">Reference proteome</keyword>
<sequence length="583" mass="66556">MFKLHVLILLIFMKCILGLILWLIGFKNPEAAKPNARYKYLTITREVTFISRRTTSSLGLCVFSPPSAAVAATQPPPSPPLPLQPSASAIIRSRFIRLNPYSEIYRYQALNMADYEGETLPDAVTDYYFCDGGEEPLSFSKLPLKWDESESSSSDTEPIFLRCTADNGLETLYKQVKAWKYDFSKENLEISVHYKDNHWFKLQKPRKSYENEIRTILITVQCLYFFKCEPKASGQALWDHLSQVFRLYDVRPSENDLIDHMDFIRQAIKRDETLAKSKFLVAFLENPGKRKFPDEDAETATKARLIVADMNVDERHEDDLTTKPTVDSEPDEEVARFDTVCAICDNGGELICCEEECFRSFHATVESEGAADNYCTSLGLPPEVEKGAEPFRCENCLYKRHQCFVCGELGSSDKSSVAEVFRCSSANCGHFYHPRCVATLLQQYGEAEPQDLEQKIAVGEPFICPAHKCVVCKQTESPKVKDLQFAVCRRCPTSYHRKCLPREIKFDYQVGDDELPRAWDELLPKSRALIFCLEHVIDEEMGTPARNLKFKNICDSKMDQLAVIVFLFLFVLVEGLGFFILKE</sequence>
<dbReference type="EMBL" id="CM042061">
    <property type="protein sequence ID" value="KAI3673841.1"/>
    <property type="molecule type" value="Genomic_DNA"/>
</dbReference>
<proteinExistence type="predicted"/>
<name>A0ACB8XUG1_ARCLA</name>
<protein>
    <submittedName>
        <fullName evidence="1">Uncharacterized protein</fullName>
    </submittedName>
</protein>
<reference evidence="2" key="1">
    <citation type="journal article" date="2022" name="Mol. Ecol. Resour.">
        <title>The genomes of chicory, endive, great burdock and yacon provide insights into Asteraceae palaeo-polyploidization history and plant inulin production.</title>
        <authorList>
            <person name="Fan W."/>
            <person name="Wang S."/>
            <person name="Wang H."/>
            <person name="Wang A."/>
            <person name="Jiang F."/>
            <person name="Liu H."/>
            <person name="Zhao H."/>
            <person name="Xu D."/>
            <person name="Zhang Y."/>
        </authorList>
    </citation>
    <scope>NUCLEOTIDE SEQUENCE [LARGE SCALE GENOMIC DNA]</scope>
    <source>
        <strain evidence="2">cv. Niubang</strain>
    </source>
</reference>
<accession>A0ACB8XUG1</accession>
<dbReference type="Proteomes" id="UP001055879">
    <property type="component" value="Linkage Group LG15"/>
</dbReference>
<reference evidence="1 2" key="2">
    <citation type="journal article" date="2022" name="Mol. Ecol. Resour.">
        <title>The genomes of chicory, endive, great burdock and yacon provide insights into Asteraceae paleo-polyploidization history and plant inulin production.</title>
        <authorList>
            <person name="Fan W."/>
            <person name="Wang S."/>
            <person name="Wang H."/>
            <person name="Wang A."/>
            <person name="Jiang F."/>
            <person name="Liu H."/>
            <person name="Zhao H."/>
            <person name="Xu D."/>
            <person name="Zhang Y."/>
        </authorList>
    </citation>
    <scope>NUCLEOTIDE SEQUENCE [LARGE SCALE GENOMIC DNA]</scope>
    <source>
        <strain evidence="2">cv. Niubang</strain>
    </source>
</reference>
<gene>
    <name evidence="1" type="ORF">L6452_39971</name>
</gene>
<organism evidence="1 2">
    <name type="scientific">Arctium lappa</name>
    <name type="common">Greater burdock</name>
    <name type="synonym">Lappa major</name>
    <dbReference type="NCBI Taxonomy" id="4217"/>
    <lineage>
        <taxon>Eukaryota</taxon>
        <taxon>Viridiplantae</taxon>
        <taxon>Streptophyta</taxon>
        <taxon>Embryophyta</taxon>
        <taxon>Tracheophyta</taxon>
        <taxon>Spermatophyta</taxon>
        <taxon>Magnoliopsida</taxon>
        <taxon>eudicotyledons</taxon>
        <taxon>Gunneridae</taxon>
        <taxon>Pentapetalae</taxon>
        <taxon>asterids</taxon>
        <taxon>campanulids</taxon>
        <taxon>Asterales</taxon>
        <taxon>Asteraceae</taxon>
        <taxon>Carduoideae</taxon>
        <taxon>Cardueae</taxon>
        <taxon>Arctiinae</taxon>
        <taxon>Arctium</taxon>
    </lineage>
</organism>